<dbReference type="Pfam" id="PF00230">
    <property type="entry name" value="MIP"/>
    <property type="match status" value="1"/>
</dbReference>
<dbReference type="PROSITE" id="PS00221">
    <property type="entry name" value="MIP"/>
    <property type="match status" value="1"/>
</dbReference>
<dbReference type="PANTHER" id="PTHR19139:SF199">
    <property type="entry name" value="MIP17260P"/>
    <property type="match status" value="1"/>
</dbReference>
<dbReference type="CDD" id="cd00333">
    <property type="entry name" value="MIP"/>
    <property type="match status" value="1"/>
</dbReference>
<evidence type="ECO:0000256" key="7">
    <source>
        <dbReference type="ARBA" id="ARBA00023136"/>
    </source>
</evidence>
<feature type="transmembrane region" description="Helical" evidence="9">
    <location>
        <begin position="38"/>
        <end position="56"/>
    </location>
</feature>
<keyword evidence="3" id="KW-0813">Transport</keyword>
<evidence type="ECO:0000256" key="2">
    <source>
        <dbReference type="ARBA" id="ARBA00006175"/>
    </source>
</evidence>
<evidence type="ECO:0000256" key="9">
    <source>
        <dbReference type="SAM" id="Phobius"/>
    </source>
</evidence>
<reference evidence="10" key="1">
    <citation type="submission" date="2015-08" db="EMBL/GenBank/DDBJ databases">
        <authorList>
            <person name="Babu N.S."/>
            <person name="Beckwith C.J."/>
            <person name="Beseler K.G."/>
            <person name="Brison A."/>
            <person name="Carone J.V."/>
            <person name="Caskin T.P."/>
            <person name="Diamond M."/>
            <person name="Durham M.E."/>
            <person name="Foxe J.M."/>
            <person name="Go M."/>
            <person name="Henderson B.A."/>
            <person name="Jones I.B."/>
            <person name="McGettigan J.A."/>
            <person name="Micheletti S.J."/>
            <person name="Nasrallah M.E."/>
            <person name="Ortiz D."/>
            <person name="Piller C.R."/>
            <person name="Privatt S.R."/>
            <person name="Schneider S.L."/>
            <person name="Sharp S."/>
            <person name="Smith T.C."/>
            <person name="Stanton J.D."/>
            <person name="Ullery H.E."/>
            <person name="Wilson R.J."/>
            <person name="Serrano M.G."/>
            <person name="Buck G."/>
            <person name="Lee V."/>
            <person name="Wang Y."/>
            <person name="Carvalho R."/>
            <person name="Voegtly L."/>
            <person name="Shi R."/>
            <person name="Duckworth R."/>
            <person name="Johnson A."/>
            <person name="Loviza R."/>
            <person name="Walstead R."/>
            <person name="Shah Z."/>
            <person name="Kiflezghi M."/>
            <person name="Wade K."/>
            <person name="Ball S.L."/>
            <person name="Bradley K.W."/>
            <person name="Asai D.J."/>
            <person name="Bowman C.A."/>
            <person name="Russell D.A."/>
            <person name="Pope W.H."/>
            <person name="Jacobs-Sera D."/>
            <person name="Hendrix R.W."/>
            <person name="Hatfull G.F."/>
        </authorList>
    </citation>
    <scope>NUCLEOTIDE SEQUENCE</scope>
</reference>
<dbReference type="AlphaFoldDB" id="A0A2P2CE81"/>
<feature type="transmembrane region" description="Helical" evidence="9">
    <location>
        <begin position="12"/>
        <end position="32"/>
    </location>
</feature>
<evidence type="ECO:0000256" key="4">
    <source>
        <dbReference type="ARBA" id="ARBA00022475"/>
    </source>
</evidence>
<dbReference type="PANTHER" id="PTHR19139">
    <property type="entry name" value="AQUAPORIN TRANSPORTER"/>
    <property type="match status" value="1"/>
</dbReference>
<keyword evidence="4" id="KW-1003">Cell membrane</keyword>
<dbReference type="PRINTS" id="PR00783">
    <property type="entry name" value="MINTRINSICP"/>
</dbReference>
<feature type="region of interest" description="Disordered" evidence="8">
    <location>
        <begin position="254"/>
        <end position="279"/>
    </location>
</feature>
<dbReference type="GO" id="GO:0005886">
    <property type="term" value="C:plasma membrane"/>
    <property type="evidence" value="ECO:0007669"/>
    <property type="project" value="UniProtKB-SubCell"/>
</dbReference>
<keyword evidence="5 9" id="KW-0812">Transmembrane</keyword>
<proteinExistence type="inferred from homology"/>
<dbReference type="GO" id="GO:0015250">
    <property type="term" value="F:water channel activity"/>
    <property type="evidence" value="ECO:0007669"/>
    <property type="project" value="TreeGrafter"/>
</dbReference>
<organism evidence="10">
    <name type="scientific">metagenome</name>
    <dbReference type="NCBI Taxonomy" id="256318"/>
    <lineage>
        <taxon>unclassified sequences</taxon>
        <taxon>metagenomes</taxon>
    </lineage>
</organism>
<dbReference type="InterPro" id="IPR000425">
    <property type="entry name" value="MIP"/>
</dbReference>
<dbReference type="InterPro" id="IPR034294">
    <property type="entry name" value="Aquaporin_transptr"/>
</dbReference>
<protein>
    <submittedName>
        <fullName evidence="10">Putative aquaporin Z</fullName>
    </submittedName>
</protein>
<keyword evidence="6 9" id="KW-1133">Transmembrane helix</keyword>
<feature type="transmembrane region" description="Helical" evidence="9">
    <location>
        <begin position="85"/>
        <end position="104"/>
    </location>
</feature>
<comment type="similarity">
    <text evidence="2">Belongs to the MIP/aquaporin (TC 1.A.8) family.</text>
</comment>
<evidence type="ECO:0000313" key="10">
    <source>
        <dbReference type="EMBL" id="CUR60304.1"/>
    </source>
</evidence>
<dbReference type="SUPFAM" id="SSF81338">
    <property type="entry name" value="Aquaporin-like"/>
    <property type="match status" value="1"/>
</dbReference>
<name>A0A2P2CE81_9ZZZZ</name>
<evidence type="ECO:0000256" key="1">
    <source>
        <dbReference type="ARBA" id="ARBA00004651"/>
    </source>
</evidence>
<dbReference type="EMBL" id="CZKA01000071">
    <property type="protein sequence ID" value="CUR60304.1"/>
    <property type="molecule type" value="Genomic_DNA"/>
</dbReference>
<evidence type="ECO:0000256" key="8">
    <source>
        <dbReference type="SAM" id="MobiDB-lite"/>
    </source>
</evidence>
<dbReference type="InterPro" id="IPR023271">
    <property type="entry name" value="Aquaporin-like"/>
</dbReference>
<feature type="transmembrane region" description="Helical" evidence="9">
    <location>
        <begin position="169"/>
        <end position="192"/>
    </location>
</feature>
<gene>
    <name evidence="10" type="ORF">NOCA2730020</name>
</gene>
<feature type="transmembrane region" description="Helical" evidence="9">
    <location>
        <begin position="136"/>
        <end position="157"/>
    </location>
</feature>
<feature type="transmembrane region" description="Helical" evidence="9">
    <location>
        <begin position="212"/>
        <end position="233"/>
    </location>
</feature>
<dbReference type="InterPro" id="IPR022357">
    <property type="entry name" value="MIP_CS"/>
</dbReference>
<sequence>MADAATPTMGQRLSAEAVGTFVLVFFGCGTAMASGGDYVATALAFGLTVLTMAYAVGHISGGHFNPAVSVGAAVSGRMDWRDAGIYSAVQVVSGIGAGLTLFILTKLYDLSDILGVPHPMANVSTQFEKPGVSMDWLGGFLIELIGTATFVFIILAVTDNRRDGTGIPAPIAIGLALALMHFALIGFTGTSVNPARSIGPALFAGWDALQQQWLFILAPLCGAALAGFGYPALFGYDRDRSLHIPTATAAAPQEWAGGEPTTTWDAPDATIETERPKDL</sequence>
<evidence type="ECO:0000256" key="6">
    <source>
        <dbReference type="ARBA" id="ARBA00022989"/>
    </source>
</evidence>
<keyword evidence="7 9" id="KW-0472">Membrane</keyword>
<evidence type="ECO:0000256" key="5">
    <source>
        <dbReference type="ARBA" id="ARBA00022692"/>
    </source>
</evidence>
<dbReference type="Gene3D" id="1.20.1080.10">
    <property type="entry name" value="Glycerol uptake facilitator protein"/>
    <property type="match status" value="1"/>
</dbReference>
<accession>A0A2P2CE81</accession>
<evidence type="ECO:0000256" key="3">
    <source>
        <dbReference type="ARBA" id="ARBA00022448"/>
    </source>
</evidence>
<comment type="subcellular location">
    <subcellularLocation>
        <location evidence="1">Cell membrane</location>
        <topology evidence="1">Multi-pass membrane protein</topology>
    </subcellularLocation>
</comment>